<name>A0A9Q9BLK6_TREDN</name>
<dbReference type="InterPro" id="IPR035897">
    <property type="entry name" value="Toll_tir_struct_dom_sf"/>
</dbReference>
<organism evidence="3 4">
    <name type="scientific">Treponema denticola</name>
    <dbReference type="NCBI Taxonomy" id="158"/>
    <lineage>
        <taxon>Bacteria</taxon>
        <taxon>Pseudomonadati</taxon>
        <taxon>Spirochaetota</taxon>
        <taxon>Spirochaetia</taxon>
        <taxon>Spirochaetales</taxon>
        <taxon>Treponemataceae</taxon>
        <taxon>Treponema</taxon>
    </lineage>
</organism>
<evidence type="ECO:0000313" key="4">
    <source>
        <dbReference type="Proteomes" id="UP001056981"/>
    </source>
</evidence>
<dbReference type="InterPro" id="IPR000157">
    <property type="entry name" value="TIR_dom"/>
</dbReference>
<keyword evidence="1" id="KW-0175">Coiled coil</keyword>
<dbReference type="RefSeq" id="WP_010699462.1">
    <property type="nucleotide sequence ID" value="NZ_CP051522.1"/>
</dbReference>
<dbReference type="SMART" id="SM00255">
    <property type="entry name" value="TIR"/>
    <property type="match status" value="1"/>
</dbReference>
<feature type="domain" description="TIR" evidence="2">
    <location>
        <begin position="152"/>
        <end position="285"/>
    </location>
</feature>
<evidence type="ECO:0000256" key="1">
    <source>
        <dbReference type="SAM" id="Coils"/>
    </source>
</evidence>
<evidence type="ECO:0000259" key="2">
    <source>
        <dbReference type="PROSITE" id="PS50104"/>
    </source>
</evidence>
<accession>A0A9Q9BLK6</accession>
<evidence type="ECO:0000313" key="3">
    <source>
        <dbReference type="EMBL" id="UTD00029.1"/>
    </source>
</evidence>
<dbReference type="Gene3D" id="3.40.50.10140">
    <property type="entry name" value="Toll/interleukin-1 receptor homology (TIR) domain"/>
    <property type="match status" value="1"/>
</dbReference>
<dbReference type="EMBL" id="CP051635">
    <property type="protein sequence ID" value="UTD00029.1"/>
    <property type="molecule type" value="Genomic_DNA"/>
</dbReference>
<dbReference type="Proteomes" id="UP001056981">
    <property type="component" value="Chromosome"/>
</dbReference>
<dbReference type="GO" id="GO:0007165">
    <property type="term" value="P:signal transduction"/>
    <property type="evidence" value="ECO:0007669"/>
    <property type="project" value="InterPro"/>
</dbReference>
<dbReference type="PROSITE" id="PS50104">
    <property type="entry name" value="TIR"/>
    <property type="match status" value="1"/>
</dbReference>
<dbReference type="SUPFAM" id="SSF52200">
    <property type="entry name" value="Toll/Interleukin receptor TIR domain"/>
    <property type="match status" value="1"/>
</dbReference>
<gene>
    <name evidence="3" type="ORF">E4N86_04640</name>
</gene>
<dbReference type="AlphaFoldDB" id="A0A9Q9BLK6"/>
<feature type="coiled-coil region" evidence="1">
    <location>
        <begin position="54"/>
        <end position="81"/>
    </location>
</feature>
<dbReference type="Pfam" id="PF13676">
    <property type="entry name" value="TIR_2"/>
    <property type="match status" value="1"/>
</dbReference>
<feature type="coiled-coil region" evidence="1">
    <location>
        <begin position="3"/>
        <end position="30"/>
    </location>
</feature>
<proteinExistence type="predicted"/>
<sequence>MIASFYYDRVSRVEKEIADLQKKIADETKKELDKNKNISNIERSITKSSSLSTIQSKRRQIQNYQHDILNIKSKIADFQKKIADKTIELGKRKQEVQKAEEADIKKNQRKQLLFQQKLEKDIKAQKDKLDILISQNYSNMDKPILPSYAESKEYDFFISHASEDKDGIVRELALALQSEGLKVWYDEFILKIGDSLRKSIDKGLINSLYGIVIISPNFIKKNWTEYELNGMITKEMNGHKVILPIWHKVTKNEVINYSPALADKLALNTSIHTVEEIVTSLKDLLNDTVKYT</sequence>
<protein>
    <submittedName>
        <fullName evidence="3">TIR domain-containing protein</fullName>
    </submittedName>
</protein>
<reference evidence="3" key="1">
    <citation type="submission" date="2020-04" db="EMBL/GenBank/DDBJ databases">
        <title>Comparative genomics of oral phylogroup-2 Treponema strains.</title>
        <authorList>
            <person name="Zeng H."/>
            <person name="Chan Y.K."/>
            <person name="Watt R.M."/>
        </authorList>
    </citation>
    <scope>NUCLEOTIDE SEQUENCE</scope>
    <source>
        <strain evidence="3">OMZ 905</strain>
    </source>
</reference>